<keyword evidence="2" id="KW-0472">Membrane</keyword>
<dbReference type="AlphaFoldDB" id="A0A1N7LW82"/>
<keyword evidence="3" id="KW-0969">Cilium</keyword>
<sequence length="363" mass="39140">MDEPNAEKEFAPTERRLDEARRKGEVPIGRDLLAAAAFAGLVLAAVAAPDSLIRLGQSGTVLLDQADRLAPLFASGGPSPAGALGAALLFAVLPWFALPALAVLAMLIAQRALVFATARLEPKLSRISLLQGAKRKFGRAGLFEFGKSFAKLLAVSGILAGYLSARAAAILHSLYLEPPQVTALMVRLLVEFLLLVTVLQALIGGLDLLWQRHEHLRQHRMSRKDMTDEMKQSEGDPHVKAQRRQRAMEIASNQMLADVPKADVVIVNPTHYAVALKWNRQSSGAPVCVAKGVDTVAARIRETAAAAGVPIRSDAPTARALYASVDLGQEIRPEHYRTVAAAIRFAEAMRRRAHARRGAGDQT</sequence>
<evidence type="ECO:0000313" key="3">
    <source>
        <dbReference type="EMBL" id="SIS78086.1"/>
    </source>
</evidence>
<accession>A0A1N7LW82</accession>
<reference evidence="3 4" key="1">
    <citation type="submission" date="2017-01" db="EMBL/GenBank/DDBJ databases">
        <authorList>
            <person name="Mah S.A."/>
            <person name="Swanson W.J."/>
            <person name="Moy G.W."/>
            <person name="Vacquier V.D."/>
        </authorList>
    </citation>
    <scope>NUCLEOTIDE SEQUENCE [LARGE SCALE GENOMIC DNA]</scope>
    <source>
        <strain evidence="3 4">DSM 26375</strain>
    </source>
</reference>
<organism evidence="3 4">
    <name type="scientific">Gemmobacter megaterium</name>
    <dbReference type="NCBI Taxonomy" id="1086013"/>
    <lineage>
        <taxon>Bacteria</taxon>
        <taxon>Pseudomonadati</taxon>
        <taxon>Pseudomonadota</taxon>
        <taxon>Alphaproteobacteria</taxon>
        <taxon>Rhodobacterales</taxon>
        <taxon>Paracoccaceae</taxon>
        <taxon>Gemmobacter</taxon>
    </lineage>
</organism>
<feature type="transmembrane region" description="Helical" evidence="2">
    <location>
        <begin position="152"/>
        <end position="176"/>
    </location>
</feature>
<dbReference type="GO" id="GO:0005886">
    <property type="term" value="C:plasma membrane"/>
    <property type="evidence" value="ECO:0007669"/>
    <property type="project" value="TreeGrafter"/>
</dbReference>
<proteinExistence type="inferred from homology"/>
<keyword evidence="2" id="KW-1133">Transmembrane helix</keyword>
<dbReference type="PANTHER" id="PTHR30531">
    <property type="entry name" value="FLAGELLAR BIOSYNTHETIC PROTEIN FLHB"/>
    <property type="match status" value="1"/>
</dbReference>
<name>A0A1N7LW82_9RHOB</name>
<feature type="transmembrane region" description="Helical" evidence="2">
    <location>
        <begin position="31"/>
        <end position="48"/>
    </location>
</feature>
<dbReference type="Gene3D" id="3.40.1690.10">
    <property type="entry name" value="secretion proteins EscU"/>
    <property type="match status" value="1"/>
</dbReference>
<dbReference type="InterPro" id="IPR029025">
    <property type="entry name" value="T3SS_substrate_exporter_C"/>
</dbReference>
<dbReference type="InterPro" id="IPR006135">
    <property type="entry name" value="T3SS_substrate_exporter"/>
</dbReference>
<dbReference type="PANTHER" id="PTHR30531:SF12">
    <property type="entry name" value="FLAGELLAR BIOSYNTHETIC PROTEIN FLHB"/>
    <property type="match status" value="1"/>
</dbReference>
<keyword evidence="3" id="KW-0282">Flagellum</keyword>
<keyword evidence="4" id="KW-1185">Reference proteome</keyword>
<evidence type="ECO:0000256" key="2">
    <source>
        <dbReference type="SAM" id="Phobius"/>
    </source>
</evidence>
<dbReference type="OrthoDB" id="9807950at2"/>
<keyword evidence="2" id="KW-0812">Transmembrane</keyword>
<evidence type="ECO:0000313" key="4">
    <source>
        <dbReference type="Proteomes" id="UP000186141"/>
    </source>
</evidence>
<dbReference type="STRING" id="1086013.SAMN05421774_102214"/>
<dbReference type="Pfam" id="PF01312">
    <property type="entry name" value="Bac_export_2"/>
    <property type="match status" value="1"/>
</dbReference>
<evidence type="ECO:0000256" key="1">
    <source>
        <dbReference type="ARBA" id="ARBA00010690"/>
    </source>
</evidence>
<gene>
    <name evidence="3" type="ORF">SAMN05421774_102214</name>
</gene>
<keyword evidence="3" id="KW-0966">Cell projection</keyword>
<feature type="transmembrane region" description="Helical" evidence="2">
    <location>
        <begin position="188"/>
        <end position="210"/>
    </location>
</feature>
<dbReference type="Proteomes" id="UP000186141">
    <property type="component" value="Unassembled WGS sequence"/>
</dbReference>
<dbReference type="GO" id="GO:0009306">
    <property type="term" value="P:protein secretion"/>
    <property type="evidence" value="ECO:0007669"/>
    <property type="project" value="InterPro"/>
</dbReference>
<feature type="transmembrane region" description="Helical" evidence="2">
    <location>
        <begin position="81"/>
        <end position="109"/>
    </location>
</feature>
<dbReference type="EMBL" id="FTOT01000002">
    <property type="protein sequence ID" value="SIS78086.1"/>
    <property type="molecule type" value="Genomic_DNA"/>
</dbReference>
<dbReference type="PRINTS" id="PR00950">
    <property type="entry name" value="TYPE3IMSPROT"/>
</dbReference>
<protein>
    <submittedName>
        <fullName evidence="3">Flagellar biosynthetic protein FlhB</fullName>
    </submittedName>
</protein>
<comment type="similarity">
    <text evidence="1">Belongs to the type III secretion exporter family.</text>
</comment>
<dbReference type="RefSeq" id="WP_076529427.1">
    <property type="nucleotide sequence ID" value="NZ_BMEH01000002.1"/>
</dbReference>
<dbReference type="SUPFAM" id="SSF160544">
    <property type="entry name" value="EscU C-terminal domain-like"/>
    <property type="match status" value="1"/>
</dbReference>